<dbReference type="AlphaFoldDB" id="A0A3B1CZM4"/>
<organism evidence="2">
    <name type="scientific">hydrothermal vent metagenome</name>
    <dbReference type="NCBI Taxonomy" id="652676"/>
    <lineage>
        <taxon>unclassified sequences</taxon>
        <taxon>metagenomes</taxon>
        <taxon>ecological metagenomes</taxon>
    </lineage>
</organism>
<dbReference type="SUPFAM" id="SSF56281">
    <property type="entry name" value="Metallo-hydrolase/oxidoreductase"/>
    <property type="match status" value="1"/>
</dbReference>
<dbReference type="CDD" id="cd06262">
    <property type="entry name" value="metallo-hydrolase-like_MBL-fold"/>
    <property type="match status" value="1"/>
</dbReference>
<dbReference type="Pfam" id="PF00753">
    <property type="entry name" value="Lactamase_B"/>
    <property type="match status" value="1"/>
</dbReference>
<dbReference type="PANTHER" id="PTHR42951:SF4">
    <property type="entry name" value="ACYL-COENZYME A THIOESTERASE MBLAC2"/>
    <property type="match status" value="1"/>
</dbReference>
<name>A0A3B1CZM4_9ZZZZ</name>
<dbReference type="InterPro" id="IPR050855">
    <property type="entry name" value="NDM-1-like"/>
</dbReference>
<dbReference type="InterPro" id="IPR001279">
    <property type="entry name" value="Metallo-B-lactamas"/>
</dbReference>
<feature type="domain" description="Metallo-beta-lactamase" evidence="1">
    <location>
        <begin position="28"/>
        <end position="213"/>
    </location>
</feature>
<proteinExistence type="predicted"/>
<reference evidence="2" key="1">
    <citation type="submission" date="2018-06" db="EMBL/GenBank/DDBJ databases">
        <authorList>
            <person name="Zhirakovskaya E."/>
        </authorList>
    </citation>
    <scope>NUCLEOTIDE SEQUENCE</scope>
</reference>
<dbReference type="SMART" id="SM00849">
    <property type="entry name" value="Lactamase_B"/>
    <property type="match status" value="1"/>
</dbReference>
<evidence type="ECO:0000313" key="2">
    <source>
        <dbReference type="EMBL" id="VAX29404.1"/>
    </source>
</evidence>
<dbReference type="PANTHER" id="PTHR42951">
    <property type="entry name" value="METALLO-BETA-LACTAMASE DOMAIN-CONTAINING"/>
    <property type="match status" value="1"/>
</dbReference>
<dbReference type="EMBL" id="UOGD01000448">
    <property type="protein sequence ID" value="VAX29404.1"/>
    <property type="molecule type" value="Genomic_DNA"/>
</dbReference>
<gene>
    <name evidence="2" type="ORF">MNBD_IGNAVI01-1417</name>
</gene>
<protein>
    <recommendedName>
        <fullName evidence="1">Metallo-beta-lactamase domain-containing protein</fullName>
    </recommendedName>
</protein>
<dbReference type="Gene3D" id="3.60.15.10">
    <property type="entry name" value="Ribonuclease Z/Hydroxyacylglutathione hydrolase-like"/>
    <property type="match status" value="1"/>
</dbReference>
<accession>A0A3B1CZM4</accession>
<sequence length="237" mass="26866">MQILKNLYQVGGDLNGITFDGVDAGYNDSNTYIIARPDGLIMFDTGCGDTLEQIFDNMQYWGLNPDEIKYCFLTHPHYDHAGGGYLLKERGVKFISFAETADAVYKGDDRTCPYLYHKEFTPFTVDIIVNNGEKINILGIEFEVMHLPGHSMGCTAYLFEHEGKKLVVSGDIIGTLLDGYHGWSGSIDFNKEKYLGSLKRFSKVDSDIMLPGHGMIYFHKPRRRVEEALNLALIEWR</sequence>
<evidence type="ECO:0000259" key="1">
    <source>
        <dbReference type="SMART" id="SM00849"/>
    </source>
</evidence>
<dbReference type="InterPro" id="IPR036866">
    <property type="entry name" value="RibonucZ/Hydroxyglut_hydro"/>
</dbReference>